<feature type="binding site" evidence="7">
    <location>
        <position position="49"/>
    </location>
    <ligand>
        <name>substrate</name>
    </ligand>
</feature>
<dbReference type="GO" id="GO:0004765">
    <property type="term" value="F:shikimate kinase activity"/>
    <property type="evidence" value="ECO:0007669"/>
    <property type="project" value="UniProtKB-UniRule"/>
</dbReference>
<dbReference type="HAMAP" id="MF_00109">
    <property type="entry name" value="Shikimate_kinase"/>
    <property type="match status" value="1"/>
</dbReference>
<dbReference type="EMBL" id="JACBZX010000001">
    <property type="protein sequence ID" value="NYG38306.1"/>
    <property type="molecule type" value="Genomic_DNA"/>
</dbReference>
<organism evidence="9 10">
    <name type="scientific">Janibacter alkaliphilus</name>
    <dbReference type="NCBI Taxonomy" id="1069963"/>
    <lineage>
        <taxon>Bacteria</taxon>
        <taxon>Bacillati</taxon>
        <taxon>Actinomycetota</taxon>
        <taxon>Actinomycetes</taxon>
        <taxon>Micrococcales</taxon>
        <taxon>Intrasporangiaceae</taxon>
        <taxon>Janibacter</taxon>
    </lineage>
</organism>
<dbReference type="Proteomes" id="UP000592181">
    <property type="component" value="Unassembled WGS sequence"/>
</dbReference>
<keyword evidence="7" id="KW-0963">Cytoplasm</keyword>
<dbReference type="UniPathway" id="UPA00053">
    <property type="reaction ID" value="UER00088"/>
</dbReference>
<keyword evidence="10" id="KW-1185">Reference proteome</keyword>
<dbReference type="PANTHER" id="PTHR21087">
    <property type="entry name" value="SHIKIMATE KINASE"/>
    <property type="match status" value="1"/>
</dbReference>
<protein>
    <recommendedName>
        <fullName evidence="7">Shikimate kinase</fullName>
        <shortName evidence="7">SK</shortName>
        <ecNumber evidence="7">2.7.1.71</ecNumber>
    </recommendedName>
</protein>
<feature type="binding site" evidence="7">
    <location>
        <position position="31"/>
    </location>
    <ligand>
        <name>Mg(2+)</name>
        <dbReference type="ChEBI" id="CHEBI:18420"/>
    </ligand>
</feature>
<dbReference type="Pfam" id="PF01202">
    <property type="entry name" value="SKI"/>
    <property type="match status" value="1"/>
</dbReference>
<dbReference type="PANTHER" id="PTHR21087:SF16">
    <property type="entry name" value="SHIKIMATE KINASE 1, CHLOROPLASTIC"/>
    <property type="match status" value="1"/>
</dbReference>
<feature type="binding site" evidence="7">
    <location>
        <position position="95"/>
    </location>
    <ligand>
        <name>substrate</name>
    </ligand>
</feature>
<evidence type="ECO:0000256" key="2">
    <source>
        <dbReference type="ARBA" id="ARBA00022679"/>
    </source>
</evidence>
<dbReference type="SUPFAM" id="SSF52540">
    <property type="entry name" value="P-loop containing nucleoside triphosphate hydrolases"/>
    <property type="match status" value="1"/>
</dbReference>
<comment type="similarity">
    <text evidence="7">Belongs to the shikimate kinase family.</text>
</comment>
<dbReference type="GO" id="GO:0008652">
    <property type="term" value="P:amino acid biosynthetic process"/>
    <property type="evidence" value="ECO:0007669"/>
    <property type="project" value="UniProtKB-KW"/>
</dbReference>
<comment type="catalytic activity">
    <reaction evidence="7">
        <text>shikimate + ATP = 3-phosphoshikimate + ADP + H(+)</text>
        <dbReference type="Rhea" id="RHEA:13121"/>
        <dbReference type="ChEBI" id="CHEBI:15378"/>
        <dbReference type="ChEBI" id="CHEBI:30616"/>
        <dbReference type="ChEBI" id="CHEBI:36208"/>
        <dbReference type="ChEBI" id="CHEBI:145989"/>
        <dbReference type="ChEBI" id="CHEBI:456216"/>
        <dbReference type="EC" id="2.7.1.71"/>
    </reaction>
</comment>
<evidence type="ECO:0000256" key="3">
    <source>
        <dbReference type="ARBA" id="ARBA00022741"/>
    </source>
</evidence>
<evidence type="ECO:0000313" key="9">
    <source>
        <dbReference type="EMBL" id="NYG38306.1"/>
    </source>
</evidence>
<comment type="function">
    <text evidence="7">Catalyzes the specific phosphorylation of the 3-hydroxyl group of shikimic acid using ATP as a cosubstrate.</text>
</comment>
<dbReference type="GO" id="GO:0000287">
    <property type="term" value="F:magnesium ion binding"/>
    <property type="evidence" value="ECO:0007669"/>
    <property type="project" value="UniProtKB-UniRule"/>
</dbReference>
<feature type="binding site" evidence="7">
    <location>
        <begin position="27"/>
        <end position="32"/>
    </location>
    <ligand>
        <name>ATP</name>
        <dbReference type="ChEBI" id="CHEBI:30616"/>
    </ligand>
</feature>
<feature type="binding site" evidence="7">
    <location>
        <position position="150"/>
    </location>
    <ligand>
        <name>substrate</name>
    </ligand>
</feature>
<feature type="binding site" evidence="7">
    <location>
        <position position="132"/>
    </location>
    <ligand>
        <name>ATP</name>
        <dbReference type="ChEBI" id="CHEBI:30616"/>
    </ligand>
</feature>
<dbReference type="InterPro" id="IPR000623">
    <property type="entry name" value="Shikimate_kinase/TSH1"/>
</dbReference>
<dbReference type="InterPro" id="IPR027417">
    <property type="entry name" value="P-loop_NTPase"/>
</dbReference>
<comment type="pathway">
    <text evidence="7">Metabolic intermediate biosynthesis; chorismate biosynthesis; chorismate from D-erythrose 4-phosphate and phosphoenolpyruvate: step 5/7.</text>
</comment>
<keyword evidence="7" id="KW-0460">Magnesium</keyword>
<evidence type="ECO:0000256" key="1">
    <source>
        <dbReference type="ARBA" id="ARBA00022605"/>
    </source>
</evidence>
<dbReference type="GO" id="GO:0009073">
    <property type="term" value="P:aromatic amino acid family biosynthetic process"/>
    <property type="evidence" value="ECO:0007669"/>
    <property type="project" value="UniProtKB-KW"/>
</dbReference>
<proteinExistence type="inferred from homology"/>
<keyword evidence="4 7" id="KW-0418">Kinase</keyword>
<dbReference type="RefSeq" id="WP_179463525.1">
    <property type="nucleotide sequence ID" value="NZ_JACBZX010000001.1"/>
</dbReference>
<feature type="compositionally biased region" description="Basic and acidic residues" evidence="8">
    <location>
        <begin position="197"/>
        <end position="214"/>
    </location>
</feature>
<dbReference type="PRINTS" id="PR01100">
    <property type="entry name" value="SHIKIMTKNASE"/>
</dbReference>
<gene>
    <name evidence="7" type="primary">aroK</name>
    <name evidence="9" type="ORF">BJY28_002775</name>
</gene>
<dbReference type="AlphaFoldDB" id="A0A852X5K9"/>
<accession>A0A852X5K9</accession>
<dbReference type="GO" id="GO:0005524">
    <property type="term" value="F:ATP binding"/>
    <property type="evidence" value="ECO:0007669"/>
    <property type="project" value="UniProtKB-UniRule"/>
</dbReference>
<comment type="subcellular location">
    <subcellularLocation>
        <location evidence="7">Cytoplasm</location>
    </subcellularLocation>
</comment>
<dbReference type="EC" id="2.7.1.71" evidence="7"/>
<evidence type="ECO:0000256" key="4">
    <source>
        <dbReference type="ARBA" id="ARBA00022777"/>
    </source>
</evidence>
<keyword evidence="5 7" id="KW-0067">ATP-binding</keyword>
<dbReference type="GO" id="GO:0005829">
    <property type="term" value="C:cytosol"/>
    <property type="evidence" value="ECO:0007669"/>
    <property type="project" value="TreeGrafter"/>
</dbReference>
<feature type="region of interest" description="Disordered" evidence="8">
    <location>
        <begin position="180"/>
        <end position="214"/>
    </location>
</feature>
<keyword evidence="7" id="KW-0479">Metal-binding</keyword>
<comment type="subunit">
    <text evidence="7">Monomer.</text>
</comment>
<dbReference type="CDD" id="cd00464">
    <property type="entry name" value="SK"/>
    <property type="match status" value="1"/>
</dbReference>
<keyword evidence="2 7" id="KW-0808">Transferase</keyword>
<keyword evidence="6 7" id="KW-0057">Aromatic amino acid biosynthesis</keyword>
<dbReference type="Gene3D" id="3.40.50.300">
    <property type="entry name" value="P-loop containing nucleotide triphosphate hydrolases"/>
    <property type="match status" value="1"/>
</dbReference>
<evidence type="ECO:0000256" key="7">
    <source>
        <dbReference type="HAMAP-Rule" id="MF_00109"/>
    </source>
</evidence>
<dbReference type="InterPro" id="IPR031322">
    <property type="entry name" value="Shikimate/glucono_kinase"/>
</dbReference>
<evidence type="ECO:0000256" key="5">
    <source>
        <dbReference type="ARBA" id="ARBA00022840"/>
    </source>
</evidence>
<name>A0A852X5K9_9MICO</name>
<evidence type="ECO:0000256" key="6">
    <source>
        <dbReference type="ARBA" id="ARBA00023141"/>
    </source>
</evidence>
<keyword evidence="1 7" id="KW-0028">Amino-acid biosynthesis</keyword>
<comment type="caution">
    <text evidence="9">The sequence shown here is derived from an EMBL/GenBank/DDBJ whole genome shotgun (WGS) entry which is preliminary data.</text>
</comment>
<evidence type="ECO:0000313" key="10">
    <source>
        <dbReference type="Proteomes" id="UP000592181"/>
    </source>
</evidence>
<feature type="binding site" evidence="7">
    <location>
        <position position="73"/>
    </location>
    <ligand>
        <name>substrate</name>
    </ligand>
</feature>
<sequence>MSRAEDVSATAPDGPGRPRLVVIGPPGVGKSTVAREVARRLDLALHDSDTIVEERAGRSIGDIFLEDGEAAFRELEQDAVRAALTTTGSVVALGGGAPMTAAVAEALQGHDVLFLDVGIADAAKRIGLNRSRPLLAVNPRATWVATMEERRPTYERLARWQVDTAGRGVDEVVAEVLAVLGEDGTQPHGEPGGSRPDVPDADRPDAPGDQDGSR</sequence>
<keyword evidence="3 7" id="KW-0547">Nucleotide-binding</keyword>
<comment type="cofactor">
    <cofactor evidence="7">
        <name>Mg(2+)</name>
        <dbReference type="ChEBI" id="CHEBI:18420"/>
    </cofactor>
    <text evidence="7">Binds 1 Mg(2+) ion per subunit.</text>
</comment>
<reference evidence="9 10" key="1">
    <citation type="submission" date="2020-07" db="EMBL/GenBank/DDBJ databases">
        <title>Sequencing the genomes of 1000 actinobacteria strains.</title>
        <authorList>
            <person name="Klenk H.-P."/>
        </authorList>
    </citation>
    <scope>NUCLEOTIDE SEQUENCE [LARGE SCALE GENOMIC DNA]</scope>
    <source>
        <strain evidence="9 10">DSM 24723</strain>
    </source>
</reference>
<dbReference type="GO" id="GO:0009423">
    <property type="term" value="P:chorismate biosynthetic process"/>
    <property type="evidence" value="ECO:0007669"/>
    <property type="project" value="UniProtKB-UniRule"/>
</dbReference>
<evidence type="ECO:0000256" key="8">
    <source>
        <dbReference type="SAM" id="MobiDB-lite"/>
    </source>
</evidence>
<feature type="binding site" evidence="7">
    <location>
        <position position="167"/>
    </location>
    <ligand>
        <name>ATP</name>
        <dbReference type="ChEBI" id="CHEBI:30616"/>
    </ligand>
</feature>